<dbReference type="AlphaFoldDB" id="A0A067LIK0"/>
<comment type="function">
    <text evidence="9">May be a cell surface adhesion protein.</text>
</comment>
<feature type="compositionally biased region" description="Pro residues" evidence="10">
    <location>
        <begin position="32"/>
        <end position="49"/>
    </location>
</feature>
<feature type="domain" description="FAS1" evidence="12">
    <location>
        <begin position="61"/>
        <end position="203"/>
    </location>
</feature>
<dbReference type="EMBL" id="KK914256">
    <property type="protein sequence ID" value="KDP44074.1"/>
    <property type="molecule type" value="Genomic_DNA"/>
</dbReference>
<proteinExistence type="inferred from homology"/>
<dbReference type="SMART" id="SM00554">
    <property type="entry name" value="FAS1"/>
    <property type="match status" value="1"/>
</dbReference>
<dbReference type="InterPro" id="IPR045003">
    <property type="entry name" value="FLA_A"/>
</dbReference>
<dbReference type="Gene3D" id="2.30.180.10">
    <property type="entry name" value="FAS1 domain"/>
    <property type="match status" value="1"/>
</dbReference>
<sequence length="276" mass="29277">MNLQSFFSFSLLLILFLHSTNTLAQSPATAPVQPPPLAPVQPPPAPPVQAPSAPVTKSPGPTDVVKILEKAGHFTILVRLLKSTQEDSELLSELNNTNNGVTIFAPNDNAFSNLKAGTLNSLSDSQKAELLKFHIIPTFISLSQFQTVSNPVRTQAGTGGRLDLNVTTVGSFVNITTGLTNASVLGTVYTDNQLAIYQVDRVLLPLDVFTPKPPAPAPAPATEKSGGKKDPDLESPTGNVNPKDKDTISSAENFTGHNNLGFLAVFVLLGTVLGWF</sequence>
<dbReference type="Proteomes" id="UP000027138">
    <property type="component" value="Unassembled WGS sequence"/>
</dbReference>
<dbReference type="PROSITE" id="PS50213">
    <property type="entry name" value="FAS1"/>
    <property type="match status" value="1"/>
</dbReference>
<name>A0A067LIK0_JATCU</name>
<dbReference type="InterPro" id="IPR000782">
    <property type="entry name" value="FAS1_domain"/>
</dbReference>
<evidence type="ECO:0000256" key="9">
    <source>
        <dbReference type="ARBA" id="ARBA00024686"/>
    </source>
</evidence>
<comment type="similarity">
    <text evidence="2">Belongs to the fasciclin-like AGP family.</text>
</comment>
<reference evidence="13 14" key="1">
    <citation type="journal article" date="2014" name="PLoS ONE">
        <title>Global Analysis of Gene Expression Profiles in Physic Nut (Jatropha curcas L.) Seedlings Exposed to Salt Stress.</title>
        <authorList>
            <person name="Zhang L."/>
            <person name="Zhang C."/>
            <person name="Wu P."/>
            <person name="Chen Y."/>
            <person name="Li M."/>
            <person name="Jiang H."/>
            <person name="Wu G."/>
        </authorList>
    </citation>
    <scope>NUCLEOTIDE SEQUENCE [LARGE SCALE GENOMIC DNA]</scope>
    <source>
        <strain evidence="14">cv. GZQX0401</strain>
        <tissue evidence="13">Young leaves</tissue>
    </source>
</reference>
<keyword evidence="4" id="KW-0449">Lipoprotein</keyword>
<keyword evidence="3" id="KW-1003">Cell membrane</keyword>
<keyword evidence="14" id="KW-1185">Reference proteome</keyword>
<feature type="region of interest" description="Disordered" evidence="10">
    <location>
        <begin position="214"/>
        <end position="250"/>
    </location>
</feature>
<keyword evidence="8" id="KW-0325">Glycoprotein</keyword>
<dbReference type="GO" id="GO:0005886">
    <property type="term" value="C:plasma membrane"/>
    <property type="evidence" value="ECO:0007669"/>
    <property type="project" value="UniProtKB-SubCell"/>
</dbReference>
<evidence type="ECO:0000256" key="8">
    <source>
        <dbReference type="ARBA" id="ARBA00023180"/>
    </source>
</evidence>
<comment type="subcellular location">
    <subcellularLocation>
        <location evidence="1">Cell membrane</location>
        <topology evidence="1">Lipid-anchor</topology>
        <topology evidence="1">GPI-anchor</topology>
    </subcellularLocation>
</comment>
<dbReference type="Pfam" id="PF02469">
    <property type="entry name" value="Fasciclin"/>
    <property type="match status" value="1"/>
</dbReference>
<dbReference type="PANTHER" id="PTHR32077:SF78">
    <property type="entry name" value="FAS1 DOMAIN-CONTAINING PROTEIN"/>
    <property type="match status" value="1"/>
</dbReference>
<keyword evidence="4" id="KW-0336">GPI-anchor</keyword>
<evidence type="ECO:0000256" key="5">
    <source>
        <dbReference type="ARBA" id="ARBA00022729"/>
    </source>
</evidence>
<dbReference type="FunFam" id="2.30.180.10:FF:000006">
    <property type="entry name" value="Fasciclin-like arabinogalactan protein 11"/>
    <property type="match status" value="1"/>
</dbReference>
<accession>A0A067LIK0</accession>
<evidence type="ECO:0000256" key="7">
    <source>
        <dbReference type="ARBA" id="ARBA00023136"/>
    </source>
</evidence>
<dbReference type="OrthoDB" id="286301at2759"/>
<evidence type="ECO:0000256" key="1">
    <source>
        <dbReference type="ARBA" id="ARBA00004609"/>
    </source>
</evidence>
<keyword evidence="6" id="KW-0654">Proteoglycan</keyword>
<organism evidence="13 14">
    <name type="scientific">Jatropha curcas</name>
    <name type="common">Barbados nut</name>
    <dbReference type="NCBI Taxonomy" id="180498"/>
    <lineage>
        <taxon>Eukaryota</taxon>
        <taxon>Viridiplantae</taxon>
        <taxon>Streptophyta</taxon>
        <taxon>Embryophyta</taxon>
        <taxon>Tracheophyta</taxon>
        <taxon>Spermatophyta</taxon>
        <taxon>Magnoliopsida</taxon>
        <taxon>eudicotyledons</taxon>
        <taxon>Gunneridae</taxon>
        <taxon>Pentapetalae</taxon>
        <taxon>rosids</taxon>
        <taxon>fabids</taxon>
        <taxon>Malpighiales</taxon>
        <taxon>Euphorbiaceae</taxon>
        <taxon>Crotonoideae</taxon>
        <taxon>Jatropheae</taxon>
        <taxon>Jatropha</taxon>
    </lineage>
</organism>
<evidence type="ECO:0000313" key="13">
    <source>
        <dbReference type="EMBL" id="KDP44074.1"/>
    </source>
</evidence>
<dbReference type="SUPFAM" id="SSF82153">
    <property type="entry name" value="FAS1 domain"/>
    <property type="match status" value="1"/>
</dbReference>
<feature type="chain" id="PRO_5001644713" description="FAS1 domain-containing protein" evidence="11">
    <location>
        <begin position="25"/>
        <end position="276"/>
    </location>
</feature>
<dbReference type="GO" id="GO:0009834">
    <property type="term" value="P:plant-type secondary cell wall biogenesis"/>
    <property type="evidence" value="ECO:0007669"/>
    <property type="project" value="UniProtKB-ARBA"/>
</dbReference>
<evidence type="ECO:0000313" key="14">
    <source>
        <dbReference type="Proteomes" id="UP000027138"/>
    </source>
</evidence>
<keyword evidence="7" id="KW-0472">Membrane</keyword>
<evidence type="ECO:0000256" key="3">
    <source>
        <dbReference type="ARBA" id="ARBA00022475"/>
    </source>
</evidence>
<keyword evidence="5 11" id="KW-0732">Signal</keyword>
<dbReference type="KEGG" id="jcu:105628325"/>
<evidence type="ECO:0000256" key="2">
    <source>
        <dbReference type="ARBA" id="ARBA00007843"/>
    </source>
</evidence>
<feature type="region of interest" description="Disordered" evidence="10">
    <location>
        <begin position="26"/>
        <end position="61"/>
    </location>
</feature>
<evidence type="ECO:0000256" key="10">
    <source>
        <dbReference type="SAM" id="MobiDB-lite"/>
    </source>
</evidence>
<gene>
    <name evidence="13" type="ORF">JCGZ_05541</name>
</gene>
<protein>
    <recommendedName>
        <fullName evidence="12">FAS1 domain-containing protein</fullName>
    </recommendedName>
</protein>
<dbReference type="STRING" id="180498.A0A067LIK0"/>
<dbReference type="InterPro" id="IPR036378">
    <property type="entry name" value="FAS1_dom_sf"/>
</dbReference>
<dbReference type="GO" id="GO:0098552">
    <property type="term" value="C:side of membrane"/>
    <property type="evidence" value="ECO:0007669"/>
    <property type="project" value="UniProtKB-KW"/>
</dbReference>
<evidence type="ECO:0000256" key="6">
    <source>
        <dbReference type="ARBA" id="ARBA00022974"/>
    </source>
</evidence>
<feature type="signal peptide" evidence="11">
    <location>
        <begin position="1"/>
        <end position="24"/>
    </location>
</feature>
<evidence type="ECO:0000259" key="12">
    <source>
        <dbReference type="PROSITE" id="PS50213"/>
    </source>
</evidence>
<evidence type="ECO:0000256" key="11">
    <source>
        <dbReference type="SAM" id="SignalP"/>
    </source>
</evidence>
<dbReference type="PANTHER" id="PTHR32077">
    <property type="entry name" value="FASCICLIN-LIKE ARABINOGALACTAN PROTEIN"/>
    <property type="match status" value="1"/>
</dbReference>
<evidence type="ECO:0000256" key="4">
    <source>
        <dbReference type="ARBA" id="ARBA00022622"/>
    </source>
</evidence>